<dbReference type="PROSITE" id="PS00221">
    <property type="entry name" value="MIP"/>
    <property type="match status" value="1"/>
</dbReference>
<accession>A0A9W7XYB3</accession>
<dbReference type="SUPFAM" id="SSF81338">
    <property type="entry name" value="Aquaporin-like"/>
    <property type="match status" value="1"/>
</dbReference>
<feature type="transmembrane region" description="Helical" evidence="8">
    <location>
        <begin position="171"/>
        <end position="192"/>
    </location>
</feature>
<organism evidence="9 10">
    <name type="scientific">Coemansia erecta</name>
    <dbReference type="NCBI Taxonomy" id="147472"/>
    <lineage>
        <taxon>Eukaryota</taxon>
        <taxon>Fungi</taxon>
        <taxon>Fungi incertae sedis</taxon>
        <taxon>Zoopagomycota</taxon>
        <taxon>Kickxellomycotina</taxon>
        <taxon>Kickxellomycetes</taxon>
        <taxon>Kickxellales</taxon>
        <taxon>Kickxellaceae</taxon>
        <taxon>Coemansia</taxon>
    </lineage>
</organism>
<dbReference type="PRINTS" id="PR00783">
    <property type="entry name" value="MINTRINSICP"/>
</dbReference>
<dbReference type="EMBL" id="JANBOJ010000280">
    <property type="protein sequence ID" value="KAJ1720240.1"/>
    <property type="molecule type" value="Genomic_DNA"/>
</dbReference>
<dbReference type="GO" id="GO:0015254">
    <property type="term" value="F:glycerol channel activity"/>
    <property type="evidence" value="ECO:0007669"/>
    <property type="project" value="TreeGrafter"/>
</dbReference>
<dbReference type="GO" id="GO:0005886">
    <property type="term" value="C:plasma membrane"/>
    <property type="evidence" value="ECO:0007669"/>
    <property type="project" value="TreeGrafter"/>
</dbReference>
<gene>
    <name evidence="9" type="ORF">LPJ53_005116</name>
</gene>
<evidence type="ECO:0000256" key="8">
    <source>
        <dbReference type="SAM" id="Phobius"/>
    </source>
</evidence>
<comment type="caution">
    <text evidence="9">The sequence shown here is derived from an EMBL/GenBank/DDBJ whole genome shotgun (WGS) entry which is preliminary data.</text>
</comment>
<feature type="transmembrane region" description="Helical" evidence="8">
    <location>
        <begin position="137"/>
        <end position="159"/>
    </location>
</feature>
<keyword evidence="3 7" id="KW-0813">Transport</keyword>
<feature type="transmembrane region" description="Helical" evidence="8">
    <location>
        <begin position="12"/>
        <end position="30"/>
    </location>
</feature>
<keyword evidence="4 7" id="KW-0812">Transmembrane</keyword>
<dbReference type="InterPro" id="IPR022357">
    <property type="entry name" value="MIP_CS"/>
</dbReference>
<dbReference type="Proteomes" id="UP001149813">
    <property type="component" value="Unassembled WGS sequence"/>
</dbReference>
<evidence type="ECO:0000256" key="3">
    <source>
        <dbReference type="ARBA" id="ARBA00022448"/>
    </source>
</evidence>
<dbReference type="AlphaFoldDB" id="A0A9W7XYB3"/>
<reference evidence="9" key="1">
    <citation type="submission" date="2022-07" db="EMBL/GenBank/DDBJ databases">
        <title>Phylogenomic reconstructions and comparative analyses of Kickxellomycotina fungi.</title>
        <authorList>
            <person name="Reynolds N.K."/>
            <person name="Stajich J.E."/>
            <person name="Barry K."/>
            <person name="Grigoriev I.V."/>
            <person name="Crous P."/>
            <person name="Smith M.E."/>
        </authorList>
    </citation>
    <scope>NUCLEOTIDE SEQUENCE</scope>
    <source>
        <strain evidence="9">NBRC 32514</strain>
    </source>
</reference>
<evidence type="ECO:0000256" key="6">
    <source>
        <dbReference type="ARBA" id="ARBA00023136"/>
    </source>
</evidence>
<evidence type="ECO:0000256" key="7">
    <source>
        <dbReference type="RuleBase" id="RU000477"/>
    </source>
</evidence>
<dbReference type="OrthoDB" id="3222at2759"/>
<name>A0A9W7XYB3_9FUNG</name>
<keyword evidence="10" id="KW-1185">Reference proteome</keyword>
<evidence type="ECO:0000313" key="10">
    <source>
        <dbReference type="Proteomes" id="UP001149813"/>
    </source>
</evidence>
<evidence type="ECO:0000256" key="4">
    <source>
        <dbReference type="ARBA" id="ARBA00022692"/>
    </source>
</evidence>
<dbReference type="PANTHER" id="PTHR43829:SF9">
    <property type="entry name" value="AQUAPORIN-9"/>
    <property type="match status" value="1"/>
</dbReference>
<dbReference type="NCBIfam" id="TIGR00861">
    <property type="entry name" value="MIP"/>
    <property type="match status" value="1"/>
</dbReference>
<dbReference type="InterPro" id="IPR000425">
    <property type="entry name" value="MIP"/>
</dbReference>
<keyword evidence="6 8" id="KW-0472">Membrane</keyword>
<dbReference type="InterPro" id="IPR023271">
    <property type="entry name" value="Aquaporin-like"/>
</dbReference>
<proteinExistence type="inferred from homology"/>
<dbReference type="PANTHER" id="PTHR43829">
    <property type="entry name" value="AQUAPORIN OR AQUAGLYCEROPORIN RELATED"/>
    <property type="match status" value="1"/>
</dbReference>
<comment type="subcellular location">
    <subcellularLocation>
        <location evidence="1">Membrane</location>
        <topology evidence="1">Multi-pass membrane protein</topology>
    </subcellularLocation>
</comment>
<keyword evidence="5 8" id="KW-1133">Transmembrane helix</keyword>
<dbReference type="GO" id="GO:0015250">
    <property type="term" value="F:water channel activity"/>
    <property type="evidence" value="ECO:0007669"/>
    <property type="project" value="TreeGrafter"/>
</dbReference>
<evidence type="ECO:0000256" key="2">
    <source>
        <dbReference type="ARBA" id="ARBA00006175"/>
    </source>
</evidence>
<feature type="transmembrane region" description="Helical" evidence="8">
    <location>
        <begin position="96"/>
        <end position="117"/>
    </location>
</feature>
<dbReference type="Pfam" id="PF00230">
    <property type="entry name" value="MIP"/>
    <property type="match status" value="1"/>
</dbReference>
<protein>
    <recommendedName>
        <fullName evidence="11">Aquaporin</fullName>
    </recommendedName>
</protein>
<dbReference type="Gene3D" id="1.20.1080.10">
    <property type="entry name" value="Glycerol uptake facilitator protein"/>
    <property type="match status" value="1"/>
</dbReference>
<comment type="similarity">
    <text evidence="2 7">Belongs to the MIP/aquaporin (TC 1.A.8) family.</text>
</comment>
<feature type="transmembrane region" description="Helical" evidence="8">
    <location>
        <begin position="218"/>
        <end position="241"/>
    </location>
</feature>
<evidence type="ECO:0008006" key="11">
    <source>
        <dbReference type="Google" id="ProtNLM"/>
    </source>
</evidence>
<sequence length="256" mass="27138">MPSLRNVAAPYWAEFIGTLLLTTIGLGITAQNLTSPTTRRTEALSSSLAWGLAATIGIWASSHVSGGHINPAVTLSRTLFKGDPCRRALCYISSQTLGALTGAFLVWLNFAAPLAALKHKEGSLHPAALAFVTSNDTWYGLVNEVTASFIFVLSVYAITDNSSEAKGLAPLAIGLALTAASLAVSSPLAVAVNPARDFGPRVFAALVYGFDVFADRSFYFWVPLVGPVVGGMLGAFVYEWLVKRDAEYQHALEEGA</sequence>
<evidence type="ECO:0000256" key="5">
    <source>
        <dbReference type="ARBA" id="ARBA00022989"/>
    </source>
</evidence>
<dbReference type="InterPro" id="IPR050363">
    <property type="entry name" value="MIP/Aquaporin"/>
</dbReference>
<evidence type="ECO:0000313" key="9">
    <source>
        <dbReference type="EMBL" id="KAJ1720240.1"/>
    </source>
</evidence>
<evidence type="ECO:0000256" key="1">
    <source>
        <dbReference type="ARBA" id="ARBA00004141"/>
    </source>
</evidence>